<dbReference type="HOGENOM" id="CLU_010638_1_0_7"/>
<dbReference type="NCBIfam" id="NF010485">
    <property type="entry name" value="PRK13909.1-2"/>
    <property type="match status" value="1"/>
</dbReference>
<dbReference type="InterPro" id="IPR027417">
    <property type="entry name" value="P-loop_NTPase"/>
</dbReference>
<dbReference type="InterPro" id="IPR014017">
    <property type="entry name" value="DNA_helicase_UvrD-like_C"/>
</dbReference>
<dbReference type="STRING" id="235279.HH_1643"/>
<evidence type="ECO:0000256" key="4">
    <source>
        <dbReference type="ARBA" id="ARBA00022840"/>
    </source>
</evidence>
<evidence type="ECO:0000259" key="10">
    <source>
        <dbReference type="PROSITE" id="PS51198"/>
    </source>
</evidence>
<feature type="binding site" evidence="9">
    <location>
        <begin position="13"/>
        <end position="20"/>
    </location>
    <ligand>
        <name>ATP</name>
        <dbReference type="ChEBI" id="CHEBI:30616"/>
    </ligand>
</feature>
<keyword evidence="4 9" id="KW-0067">ATP-binding</keyword>
<evidence type="ECO:0000256" key="1">
    <source>
        <dbReference type="ARBA" id="ARBA00022741"/>
    </source>
</evidence>
<dbReference type="Pfam" id="PF13361">
    <property type="entry name" value="UvrD_C"/>
    <property type="match status" value="1"/>
</dbReference>
<dbReference type="PROSITE" id="PS51217">
    <property type="entry name" value="UVRD_HELICASE_CTER"/>
    <property type="match status" value="1"/>
</dbReference>
<keyword evidence="3 9" id="KW-0347">Helicase</keyword>
<accession>Q7VFN2</accession>
<gene>
    <name evidence="12" type="ordered locus">HH_1643</name>
</gene>
<dbReference type="GO" id="GO:0016887">
    <property type="term" value="F:ATP hydrolysis activity"/>
    <property type="evidence" value="ECO:0007669"/>
    <property type="project" value="RHEA"/>
</dbReference>
<dbReference type="PANTHER" id="PTHR11070">
    <property type="entry name" value="UVRD / RECB / PCRA DNA HELICASE FAMILY MEMBER"/>
    <property type="match status" value="1"/>
</dbReference>
<reference evidence="12 13" key="1">
    <citation type="journal article" date="2003" name="Proc. Natl. Acad. Sci. U.S.A.">
        <title>The complete genome sequence of the carcinogenic bacterium Helicobacter hepaticus.</title>
        <authorList>
            <person name="Suerbaum S."/>
            <person name="Josenhans C."/>
            <person name="Sterzenbach T."/>
            <person name="Drescher B."/>
            <person name="Brandt P."/>
            <person name="Bell M."/>
            <person name="Droege M."/>
            <person name="Fartmann B."/>
            <person name="Fischer H.-P."/>
            <person name="Ge Z."/>
            <person name="Hoerster A."/>
            <person name="Holland R."/>
            <person name="Klein K."/>
            <person name="Koenig J."/>
            <person name="Macko L."/>
            <person name="Mendz G.L."/>
            <person name="Nyakatura G."/>
            <person name="Schauer D.B."/>
            <person name="Shen Z."/>
            <person name="Weber J."/>
            <person name="Frosch M."/>
            <person name="Fox J.G."/>
        </authorList>
    </citation>
    <scope>NUCLEOTIDE SEQUENCE [LARGE SCALE GENOMIC DNA]</scope>
    <source>
        <strain evidence="13">ATCC 51449 / 3B1</strain>
    </source>
</reference>
<dbReference type="EC" id="5.6.2.4" evidence="7"/>
<keyword evidence="13" id="KW-1185">Reference proteome</keyword>
<keyword evidence="5" id="KW-0413">Isomerase</keyword>
<name>Q7VFN2_HELHP</name>
<evidence type="ECO:0000256" key="9">
    <source>
        <dbReference type="PROSITE-ProRule" id="PRU00560"/>
    </source>
</evidence>
<feature type="domain" description="UvrD-like helicase ATP-binding" evidence="10">
    <location>
        <begin position="1"/>
        <end position="423"/>
    </location>
</feature>
<dbReference type="PANTHER" id="PTHR11070:SF67">
    <property type="entry name" value="DNA 3'-5' HELICASE"/>
    <property type="match status" value="1"/>
</dbReference>
<dbReference type="GO" id="GO:0005829">
    <property type="term" value="C:cytosol"/>
    <property type="evidence" value="ECO:0007669"/>
    <property type="project" value="TreeGrafter"/>
</dbReference>
<dbReference type="Gene3D" id="3.40.50.300">
    <property type="entry name" value="P-loop containing nucleotide triphosphate hydrolases"/>
    <property type="match status" value="4"/>
</dbReference>
<evidence type="ECO:0000256" key="5">
    <source>
        <dbReference type="ARBA" id="ARBA00023235"/>
    </source>
</evidence>
<dbReference type="GO" id="GO:0000725">
    <property type="term" value="P:recombinational repair"/>
    <property type="evidence" value="ECO:0007669"/>
    <property type="project" value="TreeGrafter"/>
</dbReference>
<dbReference type="Pfam" id="PF00580">
    <property type="entry name" value="UvrD-helicase"/>
    <property type="match status" value="1"/>
</dbReference>
<feature type="domain" description="UvrD-like helicase C-terminal" evidence="11">
    <location>
        <begin position="424"/>
        <end position="666"/>
    </location>
</feature>
<dbReference type="GO" id="GO:0005524">
    <property type="term" value="F:ATP binding"/>
    <property type="evidence" value="ECO:0007669"/>
    <property type="project" value="UniProtKB-UniRule"/>
</dbReference>
<evidence type="ECO:0000259" key="11">
    <source>
        <dbReference type="PROSITE" id="PS51217"/>
    </source>
</evidence>
<dbReference type="eggNOG" id="COG1074">
    <property type="taxonomic scope" value="Bacteria"/>
</dbReference>
<comment type="catalytic activity">
    <reaction evidence="6">
        <text>Couples ATP hydrolysis with the unwinding of duplex DNA by translocating in the 3'-5' direction.</text>
        <dbReference type="EC" id="5.6.2.4"/>
    </reaction>
</comment>
<proteinExistence type="predicted"/>
<evidence type="ECO:0000256" key="3">
    <source>
        <dbReference type="ARBA" id="ARBA00022806"/>
    </source>
</evidence>
<evidence type="ECO:0000256" key="7">
    <source>
        <dbReference type="ARBA" id="ARBA00034808"/>
    </source>
</evidence>
<evidence type="ECO:0000256" key="2">
    <source>
        <dbReference type="ARBA" id="ARBA00022801"/>
    </source>
</evidence>
<keyword evidence="2 9" id="KW-0378">Hydrolase</keyword>
<dbReference type="EMBL" id="AE017125">
    <property type="protein sequence ID" value="AAP78240.1"/>
    <property type="molecule type" value="Genomic_DNA"/>
</dbReference>
<dbReference type="SUPFAM" id="SSF52540">
    <property type="entry name" value="P-loop containing nucleoside triphosphate hydrolases"/>
    <property type="match status" value="1"/>
</dbReference>
<evidence type="ECO:0000313" key="13">
    <source>
        <dbReference type="Proteomes" id="UP000002495"/>
    </source>
</evidence>
<dbReference type="GO" id="GO:0003677">
    <property type="term" value="F:DNA binding"/>
    <property type="evidence" value="ECO:0007669"/>
    <property type="project" value="InterPro"/>
</dbReference>
<dbReference type="InterPro" id="IPR000212">
    <property type="entry name" value="DNA_helicase_UvrD/REP"/>
</dbReference>
<dbReference type="InterPro" id="IPR014016">
    <property type="entry name" value="UvrD-like_ATP-bd"/>
</dbReference>
<dbReference type="OrthoDB" id="9810135at2"/>
<protein>
    <recommendedName>
        <fullName evidence="7">DNA 3'-5' helicase</fullName>
        <ecNumber evidence="7">5.6.2.4</ecNumber>
    </recommendedName>
</protein>
<evidence type="ECO:0000313" key="12">
    <source>
        <dbReference type="EMBL" id="AAP78240.1"/>
    </source>
</evidence>
<dbReference type="GO" id="GO:0043138">
    <property type="term" value="F:3'-5' DNA helicase activity"/>
    <property type="evidence" value="ECO:0007669"/>
    <property type="project" value="UniProtKB-EC"/>
</dbReference>
<comment type="catalytic activity">
    <reaction evidence="8">
        <text>ATP + H2O = ADP + phosphate + H(+)</text>
        <dbReference type="Rhea" id="RHEA:13065"/>
        <dbReference type="ChEBI" id="CHEBI:15377"/>
        <dbReference type="ChEBI" id="CHEBI:15378"/>
        <dbReference type="ChEBI" id="CHEBI:30616"/>
        <dbReference type="ChEBI" id="CHEBI:43474"/>
        <dbReference type="ChEBI" id="CHEBI:456216"/>
        <dbReference type="EC" id="5.6.2.4"/>
    </reaction>
</comment>
<dbReference type="KEGG" id="hhe:HH_1643"/>
<dbReference type="PROSITE" id="PS51198">
    <property type="entry name" value="UVRD_HELICASE_ATP_BIND"/>
    <property type="match status" value="1"/>
</dbReference>
<sequence>MQSTKKQFFALKASAGSGKTFNLSLRFIYLLFQGANPHQILTLTFTKKASKEMYHRIHDYLKFLYDFTQDKHTKEGMNIYAALIKEGLSDEFLRDKIESIYYEFIQSNPRITTIDAFFHAVLKKFCWYVGISSHFEVGNVSKDEINERFLSTLSLQDVREIVAFCFHHKIKITKFLSMLYDFYMFSNETIQNLSPAPEISLLEVDDIEKLILEKMQIIYQFIFTQPQASQRAKNLFNKKDIKSICESPKMLLDWNDHSYLKKIDLSQFDDVREEILKLLHLYFIQREYKIFTWIKRFIYIFKQAKEQEIRAKNLLGFDDVMLKNYELLHQNIERDFFYFRLDEKITHILLDESQDTSLMQYQILKPIIEEIKSGEGRIGDRSVFMVGDEKQSIYMFRGSFAGVFEEAIKDFHQENLDYNFRSSPRVIAFNNDVFQSCFPYYLPQQYPHKPSHIKSNGYVRVLSQCMDNEDLGLHKQICAELEILLQNGANEDDIAILTFKNDDVLSLKEYISMQIPHLNIVTETNSSLFQRKEVKILICALEFILLYSKIQNGEYEADSYKQLLSTKKLYEKKIIKLLGKPYMCSNRLIDEIKTLMLPSDTPPSEAIFLLIEELDIAQAASMKFLELSCDYMRIEEFLDALPQMVCAAPIQNNKGVKIMTIHKSKGLEFEYVILCDKLSGFQQGREVFIYEYEDIQIKQMYYKIAGRESFDKEYQKALQAHKMREKQEEYNMLYVAFTRAKYGLSIVQKYKGSAFEILNLTPCCDEIAYISPKQSVKNISSIHTPQVLMHNMPSFGRQIAFIRQEKDERKGIFDTQQWHNIIFGHALHSVFELYLGYKMTQKDIQSILYNRYGFALSLSSIIQAMQYAINCIQSKKFIEMRKGKHIVCEVSYIAKEHLYRIDTLLYDEKEWIVLDYKSSATNIDMQEEQIREYMRFLFSLNKQEKQQEKNIRGFIVYPLKNVDEQFYEVSL</sequence>
<evidence type="ECO:0000256" key="8">
    <source>
        <dbReference type="ARBA" id="ARBA00048988"/>
    </source>
</evidence>
<organism evidence="12 13">
    <name type="scientific">Helicobacter hepaticus (strain ATCC 51449 / 3B1)</name>
    <dbReference type="NCBI Taxonomy" id="235279"/>
    <lineage>
        <taxon>Bacteria</taxon>
        <taxon>Pseudomonadati</taxon>
        <taxon>Campylobacterota</taxon>
        <taxon>Epsilonproteobacteria</taxon>
        <taxon>Campylobacterales</taxon>
        <taxon>Helicobacteraceae</taxon>
        <taxon>Helicobacter</taxon>
    </lineage>
</organism>
<evidence type="ECO:0000256" key="6">
    <source>
        <dbReference type="ARBA" id="ARBA00034617"/>
    </source>
</evidence>
<dbReference type="AlphaFoldDB" id="Q7VFN2"/>
<keyword evidence="1 9" id="KW-0547">Nucleotide-binding</keyword>
<dbReference type="RefSeq" id="WP_011116483.1">
    <property type="nucleotide sequence ID" value="NC_004917.1"/>
</dbReference>
<dbReference type="Proteomes" id="UP000002495">
    <property type="component" value="Chromosome"/>
</dbReference>